<feature type="domain" description="Histidine kinase/HSP90-like ATPase" evidence="1">
    <location>
        <begin position="22"/>
        <end position="127"/>
    </location>
</feature>
<dbReference type="InterPro" id="IPR003594">
    <property type="entry name" value="HATPase_dom"/>
</dbReference>
<sequence>MEELLGVRYDVESGDFIRGGEASSKIKKMLQQIGIRQDIIKKICVACYEAEMNIVIHSVGGYIEAKIYSDKIEITALDKGPGIANIELAMQEGYSTASDVAREMGFGGGMGLPNIKRSSDEFYIKSELGKFTEIKIVVYFN</sequence>
<dbReference type="PATRIC" id="fig|908809.3.peg.261"/>
<accession>A0A0R3K0N2</accession>
<dbReference type="STRING" id="908809.ABG79_00260"/>
<comment type="caution">
    <text evidence="2">The sequence shown here is derived from an EMBL/GenBank/DDBJ whole genome shotgun (WGS) entry which is preliminary data.</text>
</comment>
<keyword evidence="3" id="KW-1185">Reference proteome</keyword>
<dbReference type="Pfam" id="PF13581">
    <property type="entry name" value="HATPase_c_2"/>
    <property type="match status" value="1"/>
</dbReference>
<dbReference type="GO" id="GO:0004674">
    <property type="term" value="F:protein serine/threonine kinase activity"/>
    <property type="evidence" value="ECO:0007669"/>
    <property type="project" value="UniProtKB-EC"/>
</dbReference>
<gene>
    <name evidence="2" type="primary">rsbT</name>
    <name evidence="2" type="ORF">ABG79_00260</name>
</gene>
<dbReference type="EMBL" id="LKHP01000001">
    <property type="protein sequence ID" value="KRQ88093.1"/>
    <property type="molecule type" value="Genomic_DNA"/>
</dbReference>
<dbReference type="SUPFAM" id="SSF55874">
    <property type="entry name" value="ATPase domain of HSP90 chaperone/DNA topoisomerase II/histidine kinase"/>
    <property type="match status" value="1"/>
</dbReference>
<protein>
    <submittedName>
        <fullName evidence="2">Serine/threonine-protein kinase RsbT</fullName>
        <ecNumber evidence="2">2.7.11.1</ecNumber>
    </submittedName>
</protein>
<dbReference type="RefSeq" id="WP_057976301.1">
    <property type="nucleotide sequence ID" value="NZ_LKHP01000001.1"/>
</dbReference>
<evidence type="ECO:0000313" key="2">
    <source>
        <dbReference type="EMBL" id="KRQ88093.1"/>
    </source>
</evidence>
<evidence type="ECO:0000259" key="1">
    <source>
        <dbReference type="Pfam" id="PF13581"/>
    </source>
</evidence>
<organism evidence="2 3">
    <name type="scientific">Caloramator mitchellensis</name>
    <dbReference type="NCBI Taxonomy" id="908809"/>
    <lineage>
        <taxon>Bacteria</taxon>
        <taxon>Bacillati</taxon>
        <taxon>Bacillota</taxon>
        <taxon>Clostridia</taxon>
        <taxon>Eubacteriales</taxon>
        <taxon>Clostridiaceae</taxon>
        <taxon>Caloramator</taxon>
    </lineage>
</organism>
<evidence type="ECO:0000313" key="3">
    <source>
        <dbReference type="Proteomes" id="UP000052015"/>
    </source>
</evidence>
<dbReference type="AlphaFoldDB" id="A0A0R3K0N2"/>
<keyword evidence="2" id="KW-0808">Transferase</keyword>
<dbReference type="Gene3D" id="3.30.565.10">
    <property type="entry name" value="Histidine kinase-like ATPase, C-terminal domain"/>
    <property type="match status" value="1"/>
</dbReference>
<proteinExistence type="predicted"/>
<dbReference type="OrthoDB" id="9797578at2"/>
<name>A0A0R3K0N2_CALMK</name>
<reference evidence="2 3" key="1">
    <citation type="submission" date="2015-09" db="EMBL/GenBank/DDBJ databases">
        <title>Draft genome sequence of a Caloramator mitchellensis, a moderate thermophile from the Great Artesian Basin of Australia.</title>
        <authorList>
            <person name="Patel B.K."/>
        </authorList>
    </citation>
    <scope>NUCLEOTIDE SEQUENCE [LARGE SCALE GENOMIC DNA]</scope>
    <source>
        <strain evidence="2 3">VF08</strain>
    </source>
</reference>
<dbReference type="Proteomes" id="UP000052015">
    <property type="component" value="Unassembled WGS sequence"/>
</dbReference>
<dbReference type="EC" id="2.7.11.1" evidence="2"/>
<dbReference type="InterPro" id="IPR036890">
    <property type="entry name" value="HATPase_C_sf"/>
</dbReference>
<keyword evidence="2" id="KW-0418">Kinase</keyword>